<feature type="transmembrane region" description="Helical" evidence="1">
    <location>
        <begin position="25"/>
        <end position="46"/>
    </location>
</feature>
<gene>
    <name evidence="2" type="ORF">TPL01_15280</name>
</gene>
<feature type="transmembrane region" description="Helical" evidence="1">
    <location>
        <begin position="58"/>
        <end position="74"/>
    </location>
</feature>
<dbReference type="Proteomes" id="UP000321337">
    <property type="component" value="Unassembled WGS sequence"/>
</dbReference>
<keyword evidence="1" id="KW-0812">Transmembrane</keyword>
<organism evidence="2 3">
    <name type="scientific">Sulfuriferula plumbiphila</name>
    <dbReference type="NCBI Taxonomy" id="171865"/>
    <lineage>
        <taxon>Bacteria</taxon>
        <taxon>Pseudomonadati</taxon>
        <taxon>Pseudomonadota</taxon>
        <taxon>Betaproteobacteria</taxon>
        <taxon>Nitrosomonadales</taxon>
        <taxon>Sulfuricellaceae</taxon>
        <taxon>Sulfuriferula</taxon>
    </lineage>
</organism>
<keyword evidence="1" id="KW-0472">Membrane</keyword>
<name>A0A512L7C5_9PROT</name>
<evidence type="ECO:0000313" key="2">
    <source>
        <dbReference type="EMBL" id="GEP30390.1"/>
    </source>
</evidence>
<accession>A0A512L7C5</accession>
<evidence type="ECO:0000313" key="3">
    <source>
        <dbReference type="Proteomes" id="UP000321337"/>
    </source>
</evidence>
<proteinExistence type="predicted"/>
<sequence length="76" mass="8159">MPLTLLNPPVDEALQLAEPALYRRALLLPIVVPVLTGLVFIVAGYIDPNVKYHSAPGIYASLGIVSFLLGSLMLDN</sequence>
<comment type="caution">
    <text evidence="2">The sequence shown here is derived from an EMBL/GenBank/DDBJ whole genome shotgun (WGS) entry which is preliminary data.</text>
</comment>
<protein>
    <submittedName>
        <fullName evidence="2">Uncharacterized protein</fullName>
    </submittedName>
</protein>
<keyword evidence="3" id="KW-1185">Reference proteome</keyword>
<keyword evidence="1" id="KW-1133">Transmembrane helix</keyword>
<reference evidence="2 3" key="1">
    <citation type="submission" date="2019-07" db="EMBL/GenBank/DDBJ databases">
        <title>Whole genome shotgun sequence of Thiobacillus plumbophilus NBRC 107929.</title>
        <authorList>
            <person name="Hosoyama A."/>
            <person name="Uohara A."/>
            <person name="Ohji S."/>
            <person name="Ichikawa N."/>
        </authorList>
    </citation>
    <scope>NUCLEOTIDE SEQUENCE [LARGE SCALE GENOMIC DNA]</scope>
    <source>
        <strain evidence="2 3">NBRC 107929</strain>
    </source>
</reference>
<dbReference type="AlphaFoldDB" id="A0A512L7C5"/>
<dbReference type="EMBL" id="BKAD01000013">
    <property type="protein sequence ID" value="GEP30390.1"/>
    <property type="molecule type" value="Genomic_DNA"/>
</dbReference>
<evidence type="ECO:0000256" key="1">
    <source>
        <dbReference type="SAM" id="Phobius"/>
    </source>
</evidence>